<dbReference type="InterPro" id="IPR010683">
    <property type="entry name" value="DUF1262"/>
</dbReference>
<dbReference type="EMBL" id="SMOL01000453">
    <property type="protein sequence ID" value="KAB2614222.1"/>
    <property type="molecule type" value="Genomic_DNA"/>
</dbReference>
<organism evidence="2 3">
    <name type="scientific">Pyrus ussuriensis x Pyrus communis</name>
    <dbReference type="NCBI Taxonomy" id="2448454"/>
    <lineage>
        <taxon>Eukaryota</taxon>
        <taxon>Viridiplantae</taxon>
        <taxon>Streptophyta</taxon>
        <taxon>Embryophyta</taxon>
        <taxon>Tracheophyta</taxon>
        <taxon>Spermatophyta</taxon>
        <taxon>Magnoliopsida</taxon>
        <taxon>eudicotyledons</taxon>
        <taxon>Gunneridae</taxon>
        <taxon>Pentapetalae</taxon>
        <taxon>rosids</taxon>
        <taxon>fabids</taxon>
        <taxon>Rosales</taxon>
        <taxon>Rosaceae</taxon>
        <taxon>Amygdaloideae</taxon>
        <taxon>Maleae</taxon>
        <taxon>Pyrus</taxon>
    </lineage>
</organism>
<reference evidence="2 3" key="2">
    <citation type="submission" date="2019-11" db="EMBL/GenBank/DDBJ databases">
        <title>A de novo genome assembly of a pear dwarfing rootstock.</title>
        <authorList>
            <person name="Wang F."/>
            <person name="Wang J."/>
            <person name="Li S."/>
            <person name="Zhang Y."/>
            <person name="Fang M."/>
            <person name="Ma L."/>
            <person name="Zhao Y."/>
            <person name="Jiang S."/>
        </authorList>
    </citation>
    <scope>NUCLEOTIDE SEQUENCE [LARGE SCALE GENOMIC DNA]</scope>
    <source>
        <strain evidence="2">S2</strain>
        <tissue evidence="2">Leaf</tissue>
    </source>
</reference>
<protein>
    <submittedName>
        <fullName evidence="2">Uncharacterized protein</fullName>
    </submittedName>
</protein>
<sequence>MYVTKPLSVYRRSPQSLSLPPPEGPNSGYLVLHDDESVEINCCGCEDDEVKGLPFPQNKDLTVGYGSDGDEVAFIPVLNQPLSSNRYHVILRRGRHKGEACTNTREEDTDIGCCGGKSIPDAKPKPLDPESSRFFAKSVDPDGFPPYFLRRKGWNVRMSTQYRYQLGDASGLNASLRASLPGFYFPLSHDCSEVVCVGKWYCPFMFVKEGGVKLKDQMKYSMYYEIKLEQRWEKIFDSVNDNTERKKNPAVFVDAFVQREVVYVGGREAVWDERNSFDGVGGETSVGLSMKVIERMKWEQERVGWVGGDERQVRMERVEEFRGTSGGGWKRFGCYVLVERFVLKRMSTTGSAAGLLAYDFKHTHQIKSKWE</sequence>
<gene>
    <name evidence="2" type="ORF">D8674_037309</name>
</gene>
<dbReference type="Pfam" id="PF06880">
    <property type="entry name" value="DUF1262"/>
    <property type="match status" value="1"/>
</dbReference>
<reference evidence="2 3" key="1">
    <citation type="submission" date="2019-09" db="EMBL/GenBank/DDBJ databases">
        <authorList>
            <person name="Ou C."/>
        </authorList>
    </citation>
    <scope>NUCLEOTIDE SEQUENCE [LARGE SCALE GENOMIC DNA]</scope>
    <source>
        <strain evidence="2">S2</strain>
        <tissue evidence="2">Leaf</tissue>
    </source>
</reference>
<comment type="caution">
    <text evidence="2">The sequence shown here is derived from an EMBL/GenBank/DDBJ whole genome shotgun (WGS) entry which is preliminary data.</text>
</comment>
<evidence type="ECO:0000313" key="2">
    <source>
        <dbReference type="EMBL" id="KAB2614222.1"/>
    </source>
</evidence>
<evidence type="ECO:0000313" key="3">
    <source>
        <dbReference type="Proteomes" id="UP000327157"/>
    </source>
</evidence>
<dbReference type="PANTHER" id="PTHR31050:SF7">
    <property type="entry name" value="DUF1262 FAMILY PROTEIN"/>
    <property type="match status" value="1"/>
</dbReference>
<feature type="region of interest" description="Disordered" evidence="1">
    <location>
        <begin position="1"/>
        <end position="26"/>
    </location>
</feature>
<proteinExistence type="predicted"/>
<dbReference type="Proteomes" id="UP000327157">
    <property type="component" value="Unassembled WGS sequence"/>
</dbReference>
<dbReference type="PANTHER" id="PTHR31050">
    <property type="entry name" value="OS08G0413200 PROTEIN"/>
    <property type="match status" value="1"/>
</dbReference>
<dbReference type="AlphaFoldDB" id="A0A5N5GKV6"/>
<dbReference type="OrthoDB" id="647907at2759"/>
<accession>A0A5N5GKV6</accession>
<keyword evidence="3" id="KW-1185">Reference proteome</keyword>
<name>A0A5N5GKV6_9ROSA</name>
<evidence type="ECO:0000256" key="1">
    <source>
        <dbReference type="SAM" id="MobiDB-lite"/>
    </source>
</evidence>